<feature type="non-terminal residue" evidence="1">
    <location>
        <position position="1"/>
    </location>
</feature>
<evidence type="ECO:0000313" key="1">
    <source>
        <dbReference type="EMBL" id="JAT79099.1"/>
    </source>
</evidence>
<accession>A0A1D2AIS0</accession>
<dbReference type="AlphaFoldDB" id="A0A1D2AIS0"/>
<dbReference type="EMBL" id="GETE01000457">
    <property type="protein sequence ID" value="JAT79099.1"/>
    <property type="molecule type" value="Transcribed_RNA"/>
</dbReference>
<organism evidence="1">
    <name type="scientific">Ornithodoros brasiliensis</name>
    <name type="common">Mouro tick</name>
    <dbReference type="NCBI Taxonomy" id="888526"/>
    <lineage>
        <taxon>Eukaryota</taxon>
        <taxon>Metazoa</taxon>
        <taxon>Ecdysozoa</taxon>
        <taxon>Arthropoda</taxon>
        <taxon>Chelicerata</taxon>
        <taxon>Arachnida</taxon>
        <taxon>Acari</taxon>
        <taxon>Parasitiformes</taxon>
        <taxon>Ixodida</taxon>
        <taxon>Ixodoidea</taxon>
        <taxon>Argasidae</taxon>
        <taxon>Ornithodorinae</taxon>
        <taxon>Ornithodoros</taxon>
    </lineage>
</organism>
<protein>
    <submittedName>
        <fullName evidence="1">Uncharacterized protein</fullName>
    </submittedName>
</protein>
<name>A0A1D2AIS0_ORNBR</name>
<reference evidence="1" key="1">
    <citation type="submission" date="2016-07" db="EMBL/GenBank/DDBJ databases">
        <title>Salivary Glands transcriptome analysis on engorged females of Ornithodoros brasiliensis (Acari:Argasidae).</title>
        <authorList>
            <person name="Simons S.M."/>
            <person name="Carvalho E."/>
            <person name="Junqueira-de-Azevedo I."/>
            <person name="Ho P.L."/>
            <person name="Giovanni D."/>
            <person name="Mendonca R."/>
            <person name="Onofrio V."/>
            <person name="Landulfo G."/>
            <person name="Ramirez D."/>
            <person name="Barros-Battesti D."/>
        </authorList>
    </citation>
    <scope>NUCLEOTIDE SEQUENCE</scope>
    <source>
        <strain evidence="1">Female</strain>
        <tissue evidence="1">Salivary gland</tissue>
    </source>
</reference>
<sequence>NTSHTKCHPIQCTHKGPQKIVLQHVLDCKKLKTIPNISKVCDDTKWQWLSNCHTSTET</sequence>
<proteinExistence type="predicted"/>